<name>A0A1A8WHK5_PLAMA</name>
<dbReference type="Pfam" id="PF02033">
    <property type="entry name" value="RBFA"/>
    <property type="match status" value="1"/>
</dbReference>
<reference evidence="3 5" key="3">
    <citation type="submission" date="2016-06" db="EMBL/GenBank/DDBJ databases">
        <authorList>
            <consortium name="Pathogen Informatics"/>
        </authorList>
    </citation>
    <scope>NUCLEOTIDE SEQUENCE [LARGE SCALE GENOMIC DNA]</scope>
</reference>
<feature type="compositionally biased region" description="Basic and acidic residues" evidence="1">
    <location>
        <begin position="238"/>
        <end position="251"/>
    </location>
</feature>
<evidence type="ECO:0008006" key="6">
    <source>
        <dbReference type="Google" id="ProtNLM"/>
    </source>
</evidence>
<dbReference type="InterPro" id="IPR015946">
    <property type="entry name" value="KH_dom-like_a/b"/>
</dbReference>
<feature type="region of interest" description="Disordered" evidence="1">
    <location>
        <begin position="209"/>
        <end position="270"/>
    </location>
</feature>
<organism evidence="2 4">
    <name type="scientific">Plasmodium malariae</name>
    <dbReference type="NCBI Taxonomy" id="5858"/>
    <lineage>
        <taxon>Eukaryota</taxon>
        <taxon>Sar</taxon>
        <taxon>Alveolata</taxon>
        <taxon>Apicomplexa</taxon>
        <taxon>Aconoidasida</taxon>
        <taxon>Haemosporida</taxon>
        <taxon>Plasmodiidae</taxon>
        <taxon>Plasmodium</taxon>
        <taxon>Plasmodium (Plasmodium)</taxon>
    </lineage>
</organism>
<reference evidence="4" key="1">
    <citation type="submission" date="2016-05" db="EMBL/GenBank/DDBJ databases">
        <authorList>
            <person name="Naeem Raeece"/>
        </authorList>
    </citation>
    <scope>NUCLEOTIDE SEQUENCE [LARGE SCALE GENOMIC DNA]</scope>
</reference>
<dbReference type="EMBL" id="FLQW01001743">
    <property type="protein sequence ID" value="SBS91290.1"/>
    <property type="molecule type" value="Genomic_DNA"/>
</dbReference>
<proteinExistence type="predicted"/>
<dbReference type="AlphaFoldDB" id="A0A1A8WHK5"/>
<dbReference type="OrthoDB" id="418445at2759"/>
<dbReference type="Proteomes" id="UP000078597">
    <property type="component" value="Unassembled WGS sequence"/>
</dbReference>
<dbReference type="SUPFAM" id="SSF89919">
    <property type="entry name" value="Ribosome-binding factor A, RbfA"/>
    <property type="match status" value="1"/>
</dbReference>
<sequence>MNLVNSQKFVTGFTRRVNLFFGTFRGRKRKERYDDLENKHLYWCINNLKKEYLNERNENFVQTIENDKLDEGISDIVGISSIPDNSIINERTEKYFLKEEGIKNIEKDKLEEIKKLFNPSLNMFIDKEKNSSHIADSHLLKKVEEQKIKYSNSSDELVEKQNKGISHEGVINGDIGKSSKNSFISKKAERMRRNVYSVKSVNSVYNVYSKDSVNNTHNSQNNEYSEKTESSNRLTKNSFDRFMHNKREDSNRGNSDNSVSQESNKLDNEQNTKHLENLKDYNFADANKSIDKSIFDYESLKGKSTYQDLTHEEYDYMNNLYLKKCDIDRKIRWFKMSNILNPVKEAKSIIKSLKLSKNDEKIKEAEEEQNEFLVKEDIKPHYENEGNFAHKIERICEQNQYDEIVSRIRMKIRKEKLENSKIIKEKVPNVARHILDPIKYHVNRRKVRTEKLLHTHLEQLLNCNNSYFRSYLLNGLSISIHHLEMKSNRSICKIVYSLLNKNVTHKSIQDKLEKVAFILRKLLARKLQLGYTPPLKFIPLKDQQEKNIKNLQYYKLYAKYNYPTHSTSRGEQCTKLMHFYNKDLAGF</sequence>
<dbReference type="Gene3D" id="3.30.300.20">
    <property type="match status" value="1"/>
</dbReference>
<dbReference type="Proteomes" id="UP000219813">
    <property type="component" value="Chromosome 14"/>
</dbReference>
<reference evidence="2" key="2">
    <citation type="submission" date="2016-05" db="EMBL/GenBank/DDBJ databases">
        <authorList>
            <person name="Lavstsen T."/>
            <person name="Jespersen J.S."/>
        </authorList>
    </citation>
    <scope>NUCLEOTIDE SEQUENCE [LARGE SCALE GENOMIC DNA]</scope>
</reference>
<dbReference type="VEuPathDB" id="PlasmoDB:PmUG01_14074500"/>
<gene>
    <name evidence="3" type="primary">PmUG01_14074500</name>
    <name evidence="2" type="ORF">PMALA_032440</name>
    <name evidence="3" type="ORF">PMUG01_14074500</name>
</gene>
<evidence type="ECO:0000313" key="4">
    <source>
        <dbReference type="Proteomes" id="UP000078597"/>
    </source>
</evidence>
<evidence type="ECO:0000313" key="2">
    <source>
        <dbReference type="EMBL" id="SBS91290.1"/>
    </source>
</evidence>
<dbReference type="GeneID" id="39872056"/>
<feature type="compositionally biased region" description="Polar residues" evidence="1">
    <location>
        <begin position="252"/>
        <end position="263"/>
    </location>
</feature>
<dbReference type="OMA" id="IRWFKMS"/>
<dbReference type="InterPro" id="IPR000238">
    <property type="entry name" value="RbfA"/>
</dbReference>
<evidence type="ECO:0000313" key="5">
    <source>
        <dbReference type="Proteomes" id="UP000219813"/>
    </source>
</evidence>
<dbReference type="KEGG" id="pmal:PMUG01_14074500"/>
<dbReference type="RefSeq" id="XP_028864638.1">
    <property type="nucleotide sequence ID" value="XM_029008338.1"/>
</dbReference>
<accession>A0A1A8WHK5</accession>
<protein>
    <recommendedName>
        <fullName evidence="6">Ribosome-binding factor A</fullName>
    </recommendedName>
</protein>
<dbReference type="EMBL" id="LT594635">
    <property type="protein sequence ID" value="SCP03685.1"/>
    <property type="molecule type" value="Genomic_DNA"/>
</dbReference>
<evidence type="ECO:0000313" key="3">
    <source>
        <dbReference type="EMBL" id="SCP03685.1"/>
    </source>
</evidence>
<dbReference type="GO" id="GO:0006364">
    <property type="term" value="P:rRNA processing"/>
    <property type="evidence" value="ECO:0007669"/>
    <property type="project" value="InterPro"/>
</dbReference>
<dbReference type="InterPro" id="IPR023799">
    <property type="entry name" value="RbfA_dom_sf"/>
</dbReference>
<keyword evidence="5" id="KW-1185">Reference proteome</keyword>
<evidence type="ECO:0000256" key="1">
    <source>
        <dbReference type="SAM" id="MobiDB-lite"/>
    </source>
</evidence>